<dbReference type="Pfam" id="PF02879">
    <property type="entry name" value="PGM_PMM_II"/>
    <property type="match status" value="1"/>
</dbReference>
<dbReference type="SUPFAM" id="SSF53738">
    <property type="entry name" value="Phosphoglucomutase, first 3 domains"/>
    <property type="match status" value="3"/>
</dbReference>
<evidence type="ECO:0000313" key="13">
    <source>
        <dbReference type="Proteomes" id="UP001431656"/>
    </source>
</evidence>
<dbReference type="SUPFAM" id="SSF55957">
    <property type="entry name" value="Phosphoglucomutase, C-terminal domain"/>
    <property type="match status" value="1"/>
</dbReference>
<dbReference type="CDD" id="cd05799">
    <property type="entry name" value="PGM2"/>
    <property type="match status" value="1"/>
</dbReference>
<evidence type="ECO:0000313" key="12">
    <source>
        <dbReference type="EMBL" id="BEH01652.1"/>
    </source>
</evidence>
<reference evidence="12" key="1">
    <citation type="journal article" date="2024" name="Int. J. Syst. Evol. Microbiol.">
        <title>Brooklawnia propionicigenes sp. nov., a facultatively anaerobic, propionate-producing bacterium isolated from a methanogenic reactor treating waste from cattle farms.</title>
        <authorList>
            <person name="Akita Y."/>
            <person name="Ueki A."/>
            <person name="Tonouchi A."/>
            <person name="Sugawara Y."/>
            <person name="Honma S."/>
            <person name="Kaku N."/>
            <person name="Ueki K."/>
        </authorList>
    </citation>
    <scope>NUCLEOTIDE SEQUENCE</scope>
    <source>
        <strain evidence="12">SH051</strain>
    </source>
</reference>
<organism evidence="12 13">
    <name type="scientific">Brooklawnia propionicigenes</name>
    <dbReference type="NCBI Taxonomy" id="3041175"/>
    <lineage>
        <taxon>Bacteria</taxon>
        <taxon>Bacillati</taxon>
        <taxon>Actinomycetota</taxon>
        <taxon>Actinomycetes</taxon>
        <taxon>Propionibacteriales</taxon>
        <taxon>Propionibacteriaceae</taxon>
        <taxon>Brooklawnia</taxon>
    </lineage>
</organism>
<dbReference type="Pfam" id="PF02880">
    <property type="entry name" value="PGM_PMM_III"/>
    <property type="match status" value="1"/>
</dbReference>
<dbReference type="GO" id="GO:0005975">
    <property type="term" value="P:carbohydrate metabolic process"/>
    <property type="evidence" value="ECO:0007669"/>
    <property type="project" value="InterPro"/>
</dbReference>
<keyword evidence="3" id="KW-0597">Phosphoprotein</keyword>
<comment type="cofactor">
    <cofactor evidence="1">
        <name>Mg(2+)</name>
        <dbReference type="ChEBI" id="CHEBI:18420"/>
    </cofactor>
</comment>
<dbReference type="PRINTS" id="PR00509">
    <property type="entry name" value="PGMPMM"/>
</dbReference>
<comment type="similarity">
    <text evidence="2 7">Belongs to the phosphohexose mutase family.</text>
</comment>
<dbReference type="InterPro" id="IPR005844">
    <property type="entry name" value="A-D-PHexomutase_a/b/a-I"/>
</dbReference>
<evidence type="ECO:0000256" key="4">
    <source>
        <dbReference type="ARBA" id="ARBA00022723"/>
    </source>
</evidence>
<feature type="domain" description="Alpha-D-phosphohexomutase alpha/beta/alpha" evidence="11">
    <location>
        <begin position="344"/>
        <end position="454"/>
    </location>
</feature>
<dbReference type="KEGG" id="broo:brsh051_09330"/>
<feature type="domain" description="Alpha-D-phosphohexomutase alpha/beta/alpha" evidence="10">
    <location>
        <begin position="239"/>
        <end position="333"/>
    </location>
</feature>
<dbReference type="InterPro" id="IPR016066">
    <property type="entry name" value="A-D-PHexomutase_CS"/>
</dbReference>
<dbReference type="GO" id="GO:0006166">
    <property type="term" value="P:purine ribonucleoside salvage"/>
    <property type="evidence" value="ECO:0007669"/>
    <property type="project" value="TreeGrafter"/>
</dbReference>
<evidence type="ECO:0000259" key="11">
    <source>
        <dbReference type="Pfam" id="PF02880"/>
    </source>
</evidence>
<sequence length="577" mass="60739">MLSQGVAMQAAASAREWIEHDPDAGDRAELRSLVDRAESGDRRAADELDDRMSGMLRFGTAGLRGAIGAGPNRMNTAVVIRATAGLCEVLRRTVGDDIHVVIGHDARHRSWEFARTVAGVVVAAGGRAFLLPHATPTPVLAFAINDLDTDAGVMITASHNPARDNGYKVYLGGRMVTGPGRGAQLVSPLDEQIMAAIEASGPADGIPVTAGGWQMLDESVEDSYLSAALALNTRLATLSKASEQVDGLRVVLTAMHGVGAELASRVLGAIGVADLQLVAAQREPDPDFPTVAFPNPEEPGALDLAITLARQISADLVVALDPDADRCSLAVPDGSVDGGWRQLTGDQVGALLGEYLGACYAGDKHRVLARSIVSSSLLDAIAAEHRLGSAQTLTGFKWIARTPGLVYGYEEALGYCVNPQAVRDKDGITAALVGCRLAASLKQAGRSMLDLLDDLAVRHGLHATAPLTFRVDEAEQITAALRRLAAAPPSSLGGSRVREFVNLMDGYLGLPPTPGYRLETERGDRVVVRPSGTEPKLKCYLEVVEEVAGREQLANAKAAAAARLTQIKQELTACLGL</sequence>
<evidence type="ECO:0000256" key="7">
    <source>
        <dbReference type="RuleBase" id="RU004326"/>
    </source>
</evidence>
<dbReference type="PROSITE" id="PS00710">
    <property type="entry name" value="PGM_PMM"/>
    <property type="match status" value="1"/>
</dbReference>
<dbReference type="EMBL" id="AP028056">
    <property type="protein sequence ID" value="BEH01652.1"/>
    <property type="molecule type" value="Genomic_DNA"/>
</dbReference>
<dbReference type="Pfam" id="PF02878">
    <property type="entry name" value="PGM_PMM_I"/>
    <property type="match status" value="1"/>
</dbReference>
<dbReference type="InterPro" id="IPR005846">
    <property type="entry name" value="A-D-PHexomutase_a/b/a-III"/>
</dbReference>
<keyword evidence="4 7" id="KW-0479">Metal-binding</keyword>
<evidence type="ECO:0000259" key="8">
    <source>
        <dbReference type="Pfam" id="PF00408"/>
    </source>
</evidence>
<dbReference type="Proteomes" id="UP001431656">
    <property type="component" value="Chromosome"/>
</dbReference>
<dbReference type="GO" id="GO:0000287">
    <property type="term" value="F:magnesium ion binding"/>
    <property type="evidence" value="ECO:0007669"/>
    <property type="project" value="InterPro"/>
</dbReference>
<evidence type="ECO:0000256" key="1">
    <source>
        <dbReference type="ARBA" id="ARBA00001946"/>
    </source>
</evidence>
<dbReference type="InterPro" id="IPR036900">
    <property type="entry name" value="A-D-PHexomutase_C_sf"/>
</dbReference>
<keyword evidence="5 7" id="KW-0460">Magnesium</keyword>
<evidence type="ECO:0000259" key="10">
    <source>
        <dbReference type="Pfam" id="PF02879"/>
    </source>
</evidence>
<accession>A0AAN0K6C8</accession>
<evidence type="ECO:0000259" key="9">
    <source>
        <dbReference type="Pfam" id="PF02878"/>
    </source>
</evidence>
<dbReference type="GO" id="GO:0008973">
    <property type="term" value="F:phosphopentomutase activity"/>
    <property type="evidence" value="ECO:0007669"/>
    <property type="project" value="TreeGrafter"/>
</dbReference>
<dbReference type="InterPro" id="IPR005841">
    <property type="entry name" value="Alpha-D-phosphohexomutase_SF"/>
</dbReference>
<protein>
    <submittedName>
        <fullName evidence="12">Phospho-sugar mutase</fullName>
    </submittedName>
</protein>
<dbReference type="InterPro" id="IPR005845">
    <property type="entry name" value="A-D-PHexomutase_a/b/a-II"/>
</dbReference>
<evidence type="ECO:0000256" key="3">
    <source>
        <dbReference type="ARBA" id="ARBA00022553"/>
    </source>
</evidence>
<dbReference type="Gene3D" id="3.40.120.10">
    <property type="entry name" value="Alpha-D-Glucose-1,6-Bisphosphate, subunit A, domain 3"/>
    <property type="match status" value="3"/>
</dbReference>
<dbReference type="Pfam" id="PF00408">
    <property type="entry name" value="PGM_PMM_IV"/>
    <property type="match status" value="1"/>
</dbReference>
<dbReference type="PANTHER" id="PTHR45745">
    <property type="entry name" value="PHOSPHOMANNOMUTASE 45A"/>
    <property type="match status" value="1"/>
</dbReference>
<dbReference type="RefSeq" id="WP_286267994.1">
    <property type="nucleotide sequence ID" value="NZ_AP028056.1"/>
</dbReference>
<gene>
    <name evidence="12" type="ORF">brsh051_09330</name>
</gene>
<dbReference type="PANTHER" id="PTHR45745:SF1">
    <property type="entry name" value="PHOSPHOGLUCOMUTASE 2B-RELATED"/>
    <property type="match status" value="1"/>
</dbReference>
<keyword evidence="6" id="KW-0413">Isomerase</keyword>
<proteinExistence type="inferred from homology"/>
<evidence type="ECO:0000256" key="5">
    <source>
        <dbReference type="ARBA" id="ARBA00022842"/>
    </source>
</evidence>
<dbReference type="InterPro" id="IPR016055">
    <property type="entry name" value="A-D-PHexomutase_a/b/a-I/II/III"/>
</dbReference>
<dbReference type="InterPro" id="IPR005843">
    <property type="entry name" value="A-D-PHexomutase_C"/>
</dbReference>
<dbReference type="AlphaFoldDB" id="A0AAN0K6C8"/>
<evidence type="ECO:0000256" key="6">
    <source>
        <dbReference type="ARBA" id="ARBA00023235"/>
    </source>
</evidence>
<evidence type="ECO:0000256" key="2">
    <source>
        <dbReference type="ARBA" id="ARBA00010231"/>
    </source>
</evidence>
<dbReference type="Gene3D" id="3.30.310.50">
    <property type="entry name" value="Alpha-D-phosphohexomutase, C-terminal domain"/>
    <property type="match status" value="1"/>
</dbReference>
<feature type="domain" description="Alpha-D-phosphohexomutase alpha/beta/alpha" evidence="9">
    <location>
        <begin position="57"/>
        <end position="172"/>
    </location>
</feature>
<name>A0AAN0K6C8_9ACTN</name>
<keyword evidence="13" id="KW-1185">Reference proteome</keyword>
<feature type="domain" description="Alpha-D-phosphohexomutase C-terminal" evidence="8">
    <location>
        <begin position="470"/>
        <end position="551"/>
    </location>
</feature>